<dbReference type="PANTHER" id="PTHR35526">
    <property type="entry name" value="ANTI-SIGMA-F FACTOR RSBW-RELATED"/>
    <property type="match status" value="1"/>
</dbReference>
<dbReference type="InterPro" id="IPR036890">
    <property type="entry name" value="HATPase_C_sf"/>
</dbReference>
<dbReference type="Proteomes" id="UP001595847">
    <property type="component" value="Unassembled WGS sequence"/>
</dbReference>
<dbReference type="SUPFAM" id="SSF55874">
    <property type="entry name" value="ATPase domain of HSP90 chaperone/DNA topoisomerase II/histidine kinase"/>
    <property type="match status" value="1"/>
</dbReference>
<feature type="domain" description="Histidine kinase/HSP90-like ATPase" evidence="3">
    <location>
        <begin position="26"/>
        <end position="137"/>
    </location>
</feature>
<dbReference type="Pfam" id="PF13581">
    <property type="entry name" value="HATPase_c_2"/>
    <property type="match status" value="1"/>
</dbReference>
<sequence length="146" mass="15720">MNATISPRTRRAPGLRRVHRLDGVPEAASVARDIVTLDLGRRHPYLYNARLVASELVTNAVTHTSSGLPGGFLTLYIEATAQTARIEVADAGPLPGARTRPRLTRPGADSEHGRGLALVAAYADDWGTHTHPDGNRTVWALWRAAA</sequence>
<keyword evidence="1" id="KW-0418">Kinase</keyword>
<protein>
    <submittedName>
        <fullName evidence="4">ATP-binding protein</fullName>
    </submittedName>
</protein>
<feature type="region of interest" description="Disordered" evidence="2">
    <location>
        <begin position="92"/>
        <end position="111"/>
    </location>
</feature>
<keyword evidence="1" id="KW-0808">Transferase</keyword>
<keyword evidence="4" id="KW-0067">ATP-binding</keyword>
<dbReference type="PANTHER" id="PTHR35526:SF3">
    <property type="entry name" value="ANTI-SIGMA-F FACTOR RSBW"/>
    <property type="match status" value="1"/>
</dbReference>
<dbReference type="GO" id="GO:0005524">
    <property type="term" value="F:ATP binding"/>
    <property type="evidence" value="ECO:0007669"/>
    <property type="project" value="UniProtKB-KW"/>
</dbReference>
<organism evidence="4 5">
    <name type="scientific">Nocardiopsis sediminis</name>
    <dbReference type="NCBI Taxonomy" id="1778267"/>
    <lineage>
        <taxon>Bacteria</taxon>
        <taxon>Bacillati</taxon>
        <taxon>Actinomycetota</taxon>
        <taxon>Actinomycetes</taxon>
        <taxon>Streptosporangiales</taxon>
        <taxon>Nocardiopsidaceae</taxon>
        <taxon>Nocardiopsis</taxon>
    </lineage>
</organism>
<evidence type="ECO:0000259" key="3">
    <source>
        <dbReference type="Pfam" id="PF13581"/>
    </source>
</evidence>
<reference evidence="5" key="1">
    <citation type="journal article" date="2019" name="Int. J. Syst. Evol. Microbiol.">
        <title>The Global Catalogue of Microorganisms (GCM) 10K type strain sequencing project: providing services to taxonomists for standard genome sequencing and annotation.</title>
        <authorList>
            <consortium name="The Broad Institute Genomics Platform"/>
            <consortium name="The Broad Institute Genome Sequencing Center for Infectious Disease"/>
            <person name="Wu L."/>
            <person name="Ma J."/>
        </authorList>
    </citation>
    <scope>NUCLEOTIDE SEQUENCE [LARGE SCALE GENOMIC DNA]</scope>
    <source>
        <strain evidence="5">TBRC 1826</strain>
    </source>
</reference>
<dbReference type="EMBL" id="JBHSBH010000003">
    <property type="protein sequence ID" value="MFC3994824.1"/>
    <property type="molecule type" value="Genomic_DNA"/>
</dbReference>
<evidence type="ECO:0000313" key="4">
    <source>
        <dbReference type="EMBL" id="MFC3994824.1"/>
    </source>
</evidence>
<evidence type="ECO:0000313" key="5">
    <source>
        <dbReference type="Proteomes" id="UP001595847"/>
    </source>
</evidence>
<dbReference type="InterPro" id="IPR003594">
    <property type="entry name" value="HATPase_dom"/>
</dbReference>
<evidence type="ECO:0000256" key="2">
    <source>
        <dbReference type="SAM" id="MobiDB-lite"/>
    </source>
</evidence>
<name>A0ABV8FFH9_9ACTN</name>
<accession>A0ABV8FFH9</accession>
<dbReference type="Gene3D" id="3.30.565.10">
    <property type="entry name" value="Histidine kinase-like ATPase, C-terminal domain"/>
    <property type="match status" value="1"/>
</dbReference>
<keyword evidence="5" id="KW-1185">Reference proteome</keyword>
<keyword evidence="1" id="KW-0723">Serine/threonine-protein kinase</keyword>
<dbReference type="CDD" id="cd16936">
    <property type="entry name" value="HATPase_RsbW-like"/>
    <property type="match status" value="1"/>
</dbReference>
<evidence type="ECO:0000256" key="1">
    <source>
        <dbReference type="ARBA" id="ARBA00022527"/>
    </source>
</evidence>
<comment type="caution">
    <text evidence="4">The sequence shown here is derived from an EMBL/GenBank/DDBJ whole genome shotgun (WGS) entry which is preliminary data.</text>
</comment>
<proteinExistence type="predicted"/>
<gene>
    <name evidence="4" type="ORF">ACFOVU_02795</name>
</gene>
<dbReference type="RefSeq" id="WP_378529674.1">
    <property type="nucleotide sequence ID" value="NZ_JBHSBH010000003.1"/>
</dbReference>
<dbReference type="InterPro" id="IPR050267">
    <property type="entry name" value="Anti-sigma-factor_SerPK"/>
</dbReference>
<keyword evidence="4" id="KW-0547">Nucleotide-binding</keyword>